<reference evidence="1" key="1">
    <citation type="submission" date="2013-01" db="EMBL/GenBank/DDBJ databases">
        <title>Unveiling the Trypanosoma rangeli genome, the neglected and avirulent trypanosome of mammals.</title>
        <authorList>
            <person name="Stoco P.H."/>
            <person name="Wagner G."/>
            <person name="Gerber A."/>
            <person name="Zaha A."/>
            <person name="Monteiro K.M."/>
            <person name="Thompson C."/>
            <person name="Bartholomeu D.C."/>
            <person name="Bahia D."/>
            <person name="Loreto E."/>
            <person name="Prestes E.B."/>
            <person name="De Moraes M.H."/>
            <person name="Lueckemeyer D.D."/>
            <person name="Lima F.M."/>
            <person name="Vallejo G.A."/>
            <person name="Silveira Filho J.F."/>
            <person name="Tyler K.M."/>
            <person name="Almeida L.G."/>
            <person name="Steindel M."/>
            <person name="Ortiz M.F.D.E."/>
            <person name="Siervo M.A."/>
            <person name="Cunha O.L.D.E."/>
            <person name="Neto R."/>
            <person name="Rodrigues-Luiz G."/>
            <person name="Teixeira S.M."/>
            <person name="Silva R."/>
            <person name="Murta S.M."/>
            <person name="Sincero T.C."/>
            <person name="Mendes T.A."/>
            <person name="Urmenyi T.P."/>
            <person name="Da Rocha W.D."/>
            <person name="Vasconcellos A.T."/>
            <person name="Grisard E.C."/>
        </authorList>
    </citation>
    <scope>NUCLEOTIDE SEQUENCE</scope>
</reference>
<sequence length="302" mass="34101">MALVQTHRFNWMGYEGTMSEALNLDLLRHTDVGSLRYSDYRYRQEVVADIRMRLKIIKRELGLLPPEEDEEGDRVSPVSKGEFVDVDEYERNEFLLRIQRRRNALLYSKGPLVAGEDNEAEEVYYHPAPPTAEMQRKAVPSFTLAVQSLLVRAGETFVSYLDGSEFVTVSKLTEHNEARRGEVEAAAEEAGVVLPSASEFEVTSLQAALEKREQLRMKLDAVRAASDPSYAARFVRAEERDNSGQPVTNVFPEDGDENNLSAKLQEAKVQLESARLAYNMRAFVIARRVQKALANHVPPAEL</sequence>
<protein>
    <submittedName>
        <fullName evidence="1">Uncharacterized protein</fullName>
    </submittedName>
</protein>
<name>R9TKZ2_TRYRA</name>
<evidence type="ECO:0000313" key="1">
    <source>
        <dbReference type="EMBL" id="AGN32887.1"/>
    </source>
</evidence>
<organism evidence="1">
    <name type="scientific">Trypanosoma rangeli</name>
    <dbReference type="NCBI Taxonomy" id="5698"/>
    <lineage>
        <taxon>Eukaryota</taxon>
        <taxon>Discoba</taxon>
        <taxon>Euglenozoa</taxon>
        <taxon>Kinetoplastea</taxon>
        <taxon>Metakinetoplastina</taxon>
        <taxon>Trypanosomatida</taxon>
        <taxon>Trypanosomatidae</taxon>
        <taxon>Trypanosoma</taxon>
        <taxon>Herpetosoma</taxon>
    </lineage>
</organism>
<dbReference type="EMBL" id="KC544825">
    <property type="protein sequence ID" value="AGN32887.1"/>
    <property type="molecule type" value="Genomic_DNA"/>
</dbReference>
<proteinExistence type="predicted"/>
<dbReference type="AlphaFoldDB" id="R9TKZ2"/>
<accession>R9TKZ2</accession>